<feature type="compositionally biased region" description="Polar residues" evidence="4">
    <location>
        <begin position="297"/>
        <end position="308"/>
    </location>
</feature>
<sequence>MFKRTRTGFWLILLIVAVVGHVLPCRCENLDGGTGDGGVGWFLRAIFGSQAEHQFQSSAGHGRLRRGTSKGCRQTIQADSGYIRSPGFPSSYRPNLLCEWTIQVPARKQILMRFILLDVRGGASGKCTEQEDYLMIRDGTKSGRHLGIFCSPSPNSGQPSPIVSITSKVWIIFHSNEKQSGKGFLISFISVESLSHLDYVANQLTFEPRSGSTEPTPTVDKPEKSLSTEFVPMQRNVDLTTIDLPFESIAFGNPNRGLVQYVTQDGSTVVTKTFSPPVVTELRQQTVADTSRVSLFTTQQRNGFSPSFPSKPILEPHKEQSQSQPFSDTQMKSITEQPLQTPTGDASQPKTGEQTKSPDLSPSVTASQLTRSFMMEPHTAELSTELPRVTLKESYVSTEVPVTASEQTSRMTTKQPLVTTKEQLALSFYGDARSVPTTGQQFTLIKGSPTTSYWNKIDHHTLTGAETLPFTKRQDQTQIRTKPLTDQLNAGEFQTHFTTLSPIFTAKPIEAFTATEQLKSTNSQPLVPPTHYQQPLQTFGKHTTGQQNTGVMPVLTQPRSITQGQSHIEQESTSESVTQRDTQPSTEGHTTHQQVSSPLELFPFGQTPKIITNRGAIPQQELQPSTQIASADQEGILLTKLQLFTRTQKPMRQLTHQQTEADFKPQLLTQTPRPTEQSMSTHQQVGTEPEYQSVTLREHKTLLTQLPLRASNTMTHTRGGGEAQTIKPWDFDTKLDRPSGELQSPNYPDAYPMGVHYRWNITVSPRGVIVLNFTDFDLDSAPNNNSSCDERYAYIKVEDEGGIEHVFCGHKIPPLVVSTLNKLIITFVSSYGYGKGFHALYLMQKTKDRVAPPDVSTSEHVCGGGFHQPSGRIQSPNFPDDFQTGIRCHWNITVDVGQVIIINFTAFDLDSVPVDKWCSERYAHVKIVDGIGGNSWTYCGQELPPVFVSSSNTISITYESEFGYSGGFSAVYSVSQMDRASASTPPKAQIPPLLTTRPLYDCGGYRTASRGVIQSPNLPEELELGVNCKWIITAPVGQHIVLNFTNFVMDSAPIEDGQCDERYSHVKVSEGQTDGTGMEGIFCDQKRPPSVVSSSNILTVTFSSGYGYGYGIGFRAEYFMQEVEDRVVIPDTSTSGQMCGGSFYQPSGRIQSPNFLDFQTEISCHWNITVQVGQVIVLNFTVFDLDSVSVDDWCSERYAHVKIVDGIGGSSSTYCGQELPPVFISSSNTISIMYISDFGYGGNFLALYTASAPPKVFIPPPTGSGQPDQCGGVLNQPEGVIFSPWLPDNLETSISCVWNITVATGKVIVLNFTDFNLDSVPVDNWCDESYAYVKIVDQSGSSIYCGQEAPPILVSSSNTVLVYFKSGYGYSRGFRAYYESVQTVDSRGIFETRSTSMPHQPQVPPVATERSYSCGGNLGGPSGIIGAPEYHEGYWLEVHCRWNVTVNPGWIIVLNFTTFNLDSTPVDGQCDERYAHIKVVDGDTSVSIFCGQNKPRTVISIGRTLIIEFFSNLEINRFFATYAAVKSDDKMLSPRFISAAPLKSTAPSVSEGLPKESVTHRQFFPCGGFLSRPSGEIYSPRFKEQPLEKRVSCQWNITVSEQWIIVLNFTYFDLDSVPMIGNMCDERYDHVSIADGEGEGRASTQLFCGQNNPGVFVSSTNKLIITFLTYFGYGRGFSASYSRVRPESSIIATVHPPRVVSASADVPSTSLQPEPPYECGGNLIGPNGAIQSPNIPEEYVSSVTCTWNITVQLGSIIELSFVTFMLDSVPINNQCDLRYAHMNIFDGKREAVHAKHVYCGQDLPGIFFSSSNTMTVEFVSNYGHGGEFYLSYMSSKAGSQLLDPRLLPVSSHPFSTQEPSQLMVTEKPTKLCGGTLNSPHGVIQFPNIFAGFQGQAINCHWTIRVQSGKVIALDFTFFNLDSVPVNNLCDEMYANVKVIDGEDARSSFKVFCGQDLPPSFVSSMNTLVIIFNDLQGYSEGFRAQYSSVTATVPISPSLNRQLLTPMTQTDASQTSCNSILKETSGVFSSPDYPNMYPADTFCSWIITTADNSRFIALKFLDFDVDNPMLEQDCSTHYSYVVVHHQNLSGREESHLFCGSHQPEIITPRAHQLIVEFYSNLGIGHGFQAAYQMYNQSEDGLQLDWSRLIEGPRDGVTTPVLSLSSTAIDGGYSEMSAPRGIVTSPNYPEQFPQGFYKTWIIRPSEGTYVTLAFEDVDFDVQTDDSYCSTLDTHVVLTIYSLEDERSDIIICQNVLSEGVISYGGLKLEFRSFFGVGRGFKARYASGMLNGDEGEDVESKPTTVPGLGVTDGRVDIKTVEWSSAIKSTITNVGTHPGESSCDELLSNTEGIIGSPNFPLSMPQDTECSWTILLPGNQGIQLEFLDFALDDQSELDSATCRQDSASVSVVMDGNLYKFCGNTVPSPMTSSGNTVGIVFKSKSGKGAGFRMHYVDASLRSTASDQPRGGTDAATTLSIPGRRASVPTNLPTASSPTQATEGETNSKSNGVTPLSITSLNVSAPESDHSDVEVRFLGNDAITDTPDDVGKDNFTRPGRERVNVPVSPPPEPATVPASPTPQQDFEFGAVATTGLDQTVSEEMSVLLPRHTDQPKVTGMGSTDPGAADITNHQLRVTTYVCVGVAVVLFIILVILTSICIYKRKQRHASKSIVLGHTEKSYWQNYKSWAADYSGGPGRSSRAATAGDIDEEGEEAEDMLKQERLV</sequence>
<accession>A0A8B7Y120</accession>
<feature type="domain" description="CUB" evidence="7">
    <location>
        <begin position="1139"/>
        <end position="1251"/>
    </location>
</feature>
<evidence type="ECO:0000313" key="8">
    <source>
        <dbReference type="Proteomes" id="UP000694845"/>
    </source>
</evidence>
<feature type="domain" description="CUB" evidence="7">
    <location>
        <begin position="2339"/>
        <end position="2452"/>
    </location>
</feature>
<feature type="domain" description="CUB" evidence="7">
    <location>
        <begin position="72"/>
        <end position="191"/>
    </location>
</feature>
<dbReference type="Gene3D" id="2.60.120.290">
    <property type="entry name" value="Spermadhesin, CUB domain"/>
    <property type="match status" value="13"/>
</dbReference>
<proteinExistence type="predicted"/>
<feature type="domain" description="CUB" evidence="7">
    <location>
        <begin position="1872"/>
        <end position="1988"/>
    </location>
</feature>
<feature type="domain" description="CUB" evidence="7">
    <location>
        <begin position="862"/>
        <end position="975"/>
    </location>
</feature>
<keyword evidence="6" id="KW-0732">Signal</keyword>
<dbReference type="KEGG" id="aplc:110976740"/>
<name>A0A8B7Y120_ACAPL</name>
<feature type="transmembrane region" description="Helical" evidence="5">
    <location>
        <begin position="2630"/>
        <end position="2655"/>
    </location>
</feature>
<dbReference type="GeneID" id="110976740"/>
<dbReference type="Proteomes" id="UP000694845">
    <property type="component" value="Unplaced"/>
</dbReference>
<feature type="disulfide bond" evidence="3">
    <location>
        <begin position="1872"/>
        <end position="1899"/>
    </location>
</feature>
<keyword evidence="1" id="KW-0677">Repeat</keyword>
<feature type="region of interest" description="Disordered" evidence="4">
    <location>
        <begin position="2686"/>
        <end position="2719"/>
    </location>
</feature>
<evidence type="ECO:0000256" key="1">
    <source>
        <dbReference type="ARBA" id="ARBA00022737"/>
    </source>
</evidence>
<dbReference type="SMART" id="SM00042">
    <property type="entry name" value="CUB"/>
    <property type="match status" value="13"/>
</dbReference>
<dbReference type="PROSITE" id="PS01180">
    <property type="entry name" value="CUB"/>
    <property type="match status" value="13"/>
</dbReference>
<dbReference type="SUPFAM" id="SSF49854">
    <property type="entry name" value="Spermadhesin, CUB domain"/>
    <property type="match status" value="13"/>
</dbReference>
<feature type="domain" description="CUB" evidence="7">
    <location>
        <begin position="1414"/>
        <end position="1525"/>
    </location>
</feature>
<feature type="domain" description="CUB" evidence="7">
    <location>
        <begin position="1566"/>
        <end position="1684"/>
    </location>
</feature>
<feature type="domain" description="CUB" evidence="7">
    <location>
        <begin position="2168"/>
        <end position="2285"/>
    </location>
</feature>
<gene>
    <name evidence="9 10" type="primary">LOC110976740</name>
</gene>
<keyword evidence="5" id="KW-0472">Membrane</keyword>
<feature type="region of interest" description="Disordered" evidence="4">
    <location>
        <begin position="672"/>
        <end position="692"/>
    </location>
</feature>
<feature type="compositionally biased region" description="Polar residues" evidence="4">
    <location>
        <begin position="2481"/>
        <end position="2508"/>
    </location>
</feature>
<dbReference type="CDD" id="cd00041">
    <property type="entry name" value="CUB"/>
    <property type="match status" value="13"/>
</dbReference>
<feature type="region of interest" description="Disordered" evidence="4">
    <location>
        <begin position="297"/>
        <end position="364"/>
    </location>
</feature>
<feature type="chain" id="PRO_5044665506" evidence="6">
    <location>
        <begin position="28"/>
        <end position="2719"/>
    </location>
</feature>
<dbReference type="OrthoDB" id="10009301at2759"/>
<evidence type="ECO:0000256" key="3">
    <source>
        <dbReference type="PROSITE-ProRule" id="PRU00059"/>
    </source>
</evidence>
<dbReference type="InterPro" id="IPR000859">
    <property type="entry name" value="CUB_dom"/>
</dbReference>
<keyword evidence="8" id="KW-1185">Reference proteome</keyword>
<protein>
    <submittedName>
        <fullName evidence="9">Cubilin-like isoform X1</fullName>
    </submittedName>
    <submittedName>
        <fullName evidence="10">Cubilin-like isoform X2</fullName>
    </submittedName>
</protein>
<dbReference type="InterPro" id="IPR035914">
    <property type="entry name" value="Sperma_CUB_dom_sf"/>
</dbReference>
<evidence type="ECO:0000256" key="2">
    <source>
        <dbReference type="ARBA" id="ARBA00023157"/>
    </source>
</evidence>
<dbReference type="PANTHER" id="PTHR24251">
    <property type="entry name" value="OVOCHYMASE-RELATED"/>
    <property type="match status" value="1"/>
</dbReference>
<evidence type="ECO:0000256" key="6">
    <source>
        <dbReference type="SAM" id="SignalP"/>
    </source>
</evidence>
<feature type="disulfide bond" evidence="3">
    <location>
        <begin position="1566"/>
        <end position="1593"/>
    </location>
</feature>
<dbReference type="RefSeq" id="XP_022085985.1">
    <property type="nucleotide sequence ID" value="XM_022230293.1"/>
</dbReference>
<evidence type="ECO:0000256" key="4">
    <source>
        <dbReference type="SAM" id="MobiDB-lite"/>
    </source>
</evidence>
<feature type="compositionally biased region" description="Polar residues" evidence="4">
    <location>
        <begin position="321"/>
        <end position="364"/>
    </location>
</feature>
<evidence type="ECO:0000313" key="9">
    <source>
        <dbReference type="RefSeq" id="XP_022085984.1"/>
    </source>
</evidence>
<feature type="compositionally biased region" description="Polar residues" evidence="4">
    <location>
        <begin position="560"/>
        <end position="597"/>
    </location>
</feature>
<evidence type="ECO:0000313" key="10">
    <source>
        <dbReference type="RefSeq" id="XP_022085985.1"/>
    </source>
</evidence>
<feature type="region of interest" description="Disordered" evidence="4">
    <location>
        <begin position="560"/>
        <end position="599"/>
    </location>
</feature>
<feature type="compositionally biased region" description="Basic and acidic residues" evidence="4">
    <location>
        <begin position="2542"/>
        <end position="2556"/>
    </location>
</feature>
<dbReference type="RefSeq" id="XP_022085984.1">
    <property type="nucleotide sequence ID" value="XM_022230292.1"/>
</dbReference>
<feature type="domain" description="CUB" evidence="7">
    <location>
        <begin position="719"/>
        <end position="844"/>
    </location>
</feature>
<feature type="domain" description="CUB" evidence="7">
    <location>
        <begin position="1002"/>
        <end position="1121"/>
    </location>
</feature>
<keyword evidence="5" id="KW-0812">Transmembrane</keyword>
<keyword evidence="5" id="KW-1133">Transmembrane helix</keyword>
<feature type="domain" description="CUB" evidence="7">
    <location>
        <begin position="2016"/>
        <end position="2133"/>
    </location>
</feature>
<reference evidence="9 10" key="1">
    <citation type="submission" date="2025-04" db="UniProtKB">
        <authorList>
            <consortium name="RefSeq"/>
        </authorList>
    </citation>
    <scope>IDENTIFICATION</scope>
</reference>
<comment type="caution">
    <text evidence="3">Lacks conserved residue(s) required for the propagation of feature annotation.</text>
</comment>
<feature type="compositionally biased region" description="Acidic residues" evidence="4">
    <location>
        <begin position="2701"/>
        <end position="2710"/>
    </location>
</feature>
<keyword evidence="2 3" id="KW-1015">Disulfide bond</keyword>
<feature type="signal peptide" evidence="6">
    <location>
        <begin position="1"/>
        <end position="27"/>
    </location>
</feature>
<evidence type="ECO:0000259" key="7">
    <source>
        <dbReference type="PROSITE" id="PS01180"/>
    </source>
</evidence>
<organism evidence="8 10">
    <name type="scientific">Acanthaster planci</name>
    <name type="common">Crown-of-thorns starfish</name>
    <dbReference type="NCBI Taxonomy" id="133434"/>
    <lineage>
        <taxon>Eukaryota</taxon>
        <taxon>Metazoa</taxon>
        <taxon>Echinodermata</taxon>
        <taxon>Eleutherozoa</taxon>
        <taxon>Asterozoa</taxon>
        <taxon>Asteroidea</taxon>
        <taxon>Valvatacea</taxon>
        <taxon>Valvatida</taxon>
        <taxon>Acanthasteridae</taxon>
        <taxon>Acanthaster</taxon>
    </lineage>
</organism>
<feature type="region of interest" description="Disordered" evidence="4">
    <location>
        <begin position="2535"/>
        <end position="2577"/>
    </location>
</feature>
<feature type="domain" description="CUB" evidence="7">
    <location>
        <begin position="1719"/>
        <end position="1835"/>
    </location>
</feature>
<feature type="domain" description="CUB" evidence="7">
    <location>
        <begin position="1270"/>
        <end position="1381"/>
    </location>
</feature>
<feature type="region of interest" description="Disordered" evidence="4">
    <location>
        <begin position="2456"/>
        <end position="2508"/>
    </location>
</feature>
<dbReference type="Pfam" id="PF00431">
    <property type="entry name" value="CUB"/>
    <property type="match status" value="13"/>
</dbReference>
<evidence type="ECO:0000256" key="5">
    <source>
        <dbReference type="SAM" id="Phobius"/>
    </source>
</evidence>